<keyword evidence="1" id="KW-1133">Transmembrane helix</keyword>
<dbReference type="RefSeq" id="WP_133440936.1">
    <property type="nucleotide sequence ID" value="NZ_CP037954.1"/>
</dbReference>
<evidence type="ECO:0000313" key="3">
    <source>
        <dbReference type="Proteomes" id="UP000294419"/>
    </source>
</evidence>
<evidence type="ECO:0000313" key="2">
    <source>
        <dbReference type="EMBL" id="QBO59617.1"/>
    </source>
</evidence>
<organism evidence="2 3">
    <name type="scientific">Chryseobacterium salivictor</name>
    <dbReference type="NCBI Taxonomy" id="2547600"/>
    <lineage>
        <taxon>Bacteria</taxon>
        <taxon>Pseudomonadati</taxon>
        <taxon>Bacteroidota</taxon>
        <taxon>Flavobacteriia</taxon>
        <taxon>Flavobacteriales</taxon>
        <taxon>Weeksellaceae</taxon>
        <taxon>Chryseobacterium group</taxon>
        <taxon>Chryseobacterium</taxon>
    </lineage>
</organism>
<gene>
    <name evidence="2" type="ORF">NBC122_02816</name>
</gene>
<dbReference type="KEGG" id="csal:NBC122_02816"/>
<accession>A0A4P6ZJ70</accession>
<dbReference type="OrthoDB" id="1443723at2"/>
<protein>
    <submittedName>
        <fullName evidence="2">Uncharacterized protein</fullName>
    </submittedName>
</protein>
<dbReference type="EMBL" id="CP037954">
    <property type="protein sequence ID" value="QBO59617.1"/>
    <property type="molecule type" value="Genomic_DNA"/>
</dbReference>
<keyword evidence="1" id="KW-0812">Transmembrane</keyword>
<proteinExistence type="predicted"/>
<feature type="transmembrane region" description="Helical" evidence="1">
    <location>
        <begin position="104"/>
        <end position="123"/>
    </location>
</feature>
<dbReference type="AlphaFoldDB" id="A0A4P6ZJ70"/>
<keyword evidence="1" id="KW-0472">Membrane</keyword>
<sequence>MTHRFRDDEDKFIVEESKENFETWTSKDFISSEIRESIKSASILIVPTIGFREPNELTFPIGTEDFFQYIKENLPENFTIDFCINDDDYQELALYSNYRRLGNFLVTTVALSVFLNLLSSYIYDKAIKEDESKPPIQIINIDNSKHQTIINSTEETKLPKKFLEAPKVKFSITVVDRNGTSKDFHYEGPAKDVKNITEEIKKLWDNESK</sequence>
<keyword evidence="3" id="KW-1185">Reference proteome</keyword>
<dbReference type="Proteomes" id="UP000294419">
    <property type="component" value="Chromosome"/>
</dbReference>
<reference evidence="2 3" key="1">
    <citation type="submission" date="2019-03" db="EMBL/GenBank/DDBJ databases">
        <authorList>
            <person name="Kim H."/>
            <person name="Yu S.-M."/>
        </authorList>
    </citation>
    <scope>NUCLEOTIDE SEQUENCE [LARGE SCALE GENOMIC DNA]</scope>
    <source>
        <strain evidence="2 3">NBC122</strain>
    </source>
</reference>
<evidence type="ECO:0000256" key="1">
    <source>
        <dbReference type="SAM" id="Phobius"/>
    </source>
</evidence>
<name>A0A4P6ZJ70_9FLAO</name>